<dbReference type="Proteomes" id="UP001652625">
    <property type="component" value="Chromosome 11"/>
</dbReference>
<dbReference type="SUPFAM" id="SSF49562">
    <property type="entry name" value="C2 domain (Calcium/lipid-binding domain, CaLB)"/>
    <property type="match status" value="2"/>
</dbReference>
<evidence type="ECO:0000313" key="4">
    <source>
        <dbReference type="RefSeq" id="XP_065666867.1"/>
    </source>
</evidence>
<evidence type="ECO:0000259" key="2">
    <source>
        <dbReference type="PROSITE" id="PS50004"/>
    </source>
</evidence>
<reference evidence="4" key="1">
    <citation type="submission" date="2025-08" db="UniProtKB">
        <authorList>
            <consortium name="RefSeq"/>
        </authorList>
    </citation>
    <scope>IDENTIFICATION</scope>
</reference>
<feature type="domain" description="C2" evidence="2">
    <location>
        <begin position="158"/>
        <end position="278"/>
    </location>
</feature>
<dbReference type="InterPro" id="IPR035892">
    <property type="entry name" value="C2_domain_sf"/>
</dbReference>
<feature type="region of interest" description="Disordered" evidence="1">
    <location>
        <begin position="1"/>
        <end position="41"/>
    </location>
</feature>
<feature type="domain" description="C2" evidence="2">
    <location>
        <begin position="288"/>
        <end position="419"/>
    </location>
</feature>
<evidence type="ECO:0000256" key="1">
    <source>
        <dbReference type="SAM" id="MobiDB-lite"/>
    </source>
</evidence>
<dbReference type="Gene3D" id="2.60.40.150">
    <property type="entry name" value="C2 domain"/>
    <property type="match status" value="2"/>
</dbReference>
<gene>
    <name evidence="4" type="primary">LOC101236263</name>
</gene>
<proteinExistence type="predicted"/>
<dbReference type="InterPro" id="IPR000008">
    <property type="entry name" value="C2_dom"/>
</dbReference>
<dbReference type="SMART" id="SM00239">
    <property type="entry name" value="C2"/>
    <property type="match status" value="2"/>
</dbReference>
<protein>
    <submittedName>
        <fullName evidence="4">Synaptotagmin-7 isoform X2</fullName>
    </submittedName>
</protein>
<keyword evidence="3" id="KW-1185">Reference proteome</keyword>
<accession>A0ABM4CY46</accession>
<organism evidence="3 4">
    <name type="scientific">Hydra vulgaris</name>
    <name type="common">Hydra</name>
    <name type="synonym">Hydra attenuata</name>
    <dbReference type="NCBI Taxonomy" id="6087"/>
    <lineage>
        <taxon>Eukaryota</taxon>
        <taxon>Metazoa</taxon>
        <taxon>Cnidaria</taxon>
        <taxon>Hydrozoa</taxon>
        <taxon>Hydroidolina</taxon>
        <taxon>Anthoathecata</taxon>
        <taxon>Aplanulata</taxon>
        <taxon>Hydridae</taxon>
        <taxon>Hydra</taxon>
    </lineage>
</organism>
<dbReference type="Pfam" id="PF00168">
    <property type="entry name" value="C2"/>
    <property type="match status" value="2"/>
</dbReference>
<sequence>MSRKVSSSIRPSIYNEQNSPFSSSVSGDEKPVETSPLSQYKDAPLLTTFQKKQRKISTSALDHLAKQGKRVSTLDLRDVTLVESSFEESQEKIEEDVFRKCDKKLSVVSSEDATDLYTDQITVSNTLIGPEHRRIADRRSIKNSGLPSHIHAIRTYKKSGKIYFSITHVHHEKVLHVDVQRVMIIGSKRDIADTHPFVQLYLIPGKKQKQTTKFQKATKEPVFNELIVFTDVEKSELEGYRLKLKVLSYSRLRKNDLLGEVEMSLGSIDNHLKESFNLDLFLKRSQNSLASLHVSLCHQATYNKLEVIVKEARNLTKSISSYVTLSLFRESSIERKDTLIKRNCRDPVYEESLEFNISTDFSKPLTTFTLVATINNVTLVGKDVVIGHVIFSLTSPQKSAADHWKRVQDTPHRYHSEWHSLIDPDEI</sequence>
<evidence type="ECO:0000313" key="3">
    <source>
        <dbReference type="Proteomes" id="UP001652625"/>
    </source>
</evidence>
<name>A0ABM4CY46_HYDVU</name>
<dbReference type="RefSeq" id="XP_065666867.1">
    <property type="nucleotide sequence ID" value="XM_065810795.1"/>
</dbReference>
<dbReference type="GeneID" id="101236263"/>
<feature type="compositionally biased region" description="Polar residues" evidence="1">
    <location>
        <begin position="1"/>
        <end position="26"/>
    </location>
</feature>
<dbReference type="PANTHER" id="PTHR10024">
    <property type="entry name" value="SYNAPTOTAGMIN"/>
    <property type="match status" value="1"/>
</dbReference>
<dbReference type="PROSITE" id="PS50004">
    <property type="entry name" value="C2"/>
    <property type="match status" value="2"/>
</dbReference>